<reference evidence="6 7" key="1">
    <citation type="submission" date="2019-12" db="EMBL/GenBank/DDBJ databases">
        <title>Chromosome-level assembly of the Caenorhabditis remanei genome.</title>
        <authorList>
            <person name="Teterina A.A."/>
            <person name="Willis J.H."/>
            <person name="Phillips P.C."/>
        </authorList>
    </citation>
    <scope>NUCLEOTIDE SEQUENCE [LARGE SCALE GENOMIC DNA]</scope>
    <source>
        <strain evidence="6 7">PX506</strain>
        <tissue evidence="6">Whole organism</tissue>
    </source>
</reference>
<proteinExistence type="predicted"/>
<comment type="caution">
    <text evidence="6">The sequence shown here is derived from an EMBL/GenBank/DDBJ whole genome shotgun (WGS) entry which is preliminary data.</text>
</comment>
<dbReference type="SUPFAM" id="SSF46934">
    <property type="entry name" value="UBA-like"/>
    <property type="match status" value="1"/>
</dbReference>
<dbReference type="InterPro" id="IPR029071">
    <property type="entry name" value="Ubiquitin-like_domsf"/>
</dbReference>
<evidence type="ECO:0000256" key="3">
    <source>
        <dbReference type="ARBA" id="ARBA00023054"/>
    </source>
</evidence>
<dbReference type="InterPro" id="IPR009060">
    <property type="entry name" value="UBA-like_sf"/>
</dbReference>
<dbReference type="Gene3D" id="1.10.8.10">
    <property type="entry name" value="DNA helicase RuvA subunit, C-terminal domain"/>
    <property type="match status" value="1"/>
</dbReference>
<evidence type="ECO:0000313" key="7">
    <source>
        <dbReference type="Proteomes" id="UP000483820"/>
    </source>
</evidence>
<dbReference type="PANTHER" id="PTHR46340">
    <property type="entry name" value="UBX DOMAIN-CONTAINING PROTEIN 1"/>
    <property type="match status" value="1"/>
</dbReference>
<dbReference type="Gene3D" id="3.10.20.90">
    <property type="entry name" value="Phosphatidylinositol 3-kinase Catalytic Subunit, Chain A, domain 1"/>
    <property type="match status" value="1"/>
</dbReference>
<protein>
    <recommendedName>
        <fullName evidence="5">UBX domain-containing protein</fullName>
    </recommendedName>
</protein>
<dbReference type="GO" id="GO:0032435">
    <property type="term" value="P:negative regulation of proteasomal ubiquitin-dependent protein catabolic process"/>
    <property type="evidence" value="ECO:0007669"/>
    <property type="project" value="TreeGrafter"/>
</dbReference>
<feature type="domain" description="UBX" evidence="5">
    <location>
        <begin position="227"/>
        <end position="304"/>
    </location>
</feature>
<dbReference type="SMART" id="SM00166">
    <property type="entry name" value="UBX"/>
    <property type="match status" value="1"/>
</dbReference>
<dbReference type="CTD" id="9800591"/>
<dbReference type="GO" id="GO:0036435">
    <property type="term" value="F:K48-linked polyubiquitin modification-dependent protein binding"/>
    <property type="evidence" value="ECO:0007669"/>
    <property type="project" value="TreeGrafter"/>
</dbReference>
<name>A0A6A5HYE6_CAERE</name>
<dbReference type="GO" id="GO:0005737">
    <property type="term" value="C:cytoplasm"/>
    <property type="evidence" value="ECO:0007669"/>
    <property type="project" value="UniProtKB-SubCell"/>
</dbReference>
<dbReference type="GO" id="GO:0031397">
    <property type="term" value="P:negative regulation of protein ubiquitination"/>
    <property type="evidence" value="ECO:0007669"/>
    <property type="project" value="TreeGrafter"/>
</dbReference>
<accession>A0A6A5HYE6</accession>
<dbReference type="InterPro" id="IPR001012">
    <property type="entry name" value="UBX_dom"/>
</dbReference>
<dbReference type="AlphaFoldDB" id="A0A6A5HYE6"/>
<dbReference type="Proteomes" id="UP000483820">
    <property type="component" value="Chromosome I"/>
</dbReference>
<dbReference type="SUPFAM" id="SSF54236">
    <property type="entry name" value="Ubiquitin-like"/>
    <property type="match status" value="1"/>
</dbReference>
<keyword evidence="2" id="KW-0963">Cytoplasm</keyword>
<dbReference type="PROSITE" id="PS00028">
    <property type="entry name" value="ZINC_FINGER_C2H2_1"/>
    <property type="match status" value="1"/>
</dbReference>
<evidence type="ECO:0000256" key="2">
    <source>
        <dbReference type="ARBA" id="ARBA00022490"/>
    </source>
</evidence>
<organism evidence="6 7">
    <name type="scientific">Caenorhabditis remanei</name>
    <name type="common">Caenorhabditis vulgaris</name>
    <dbReference type="NCBI Taxonomy" id="31234"/>
    <lineage>
        <taxon>Eukaryota</taxon>
        <taxon>Metazoa</taxon>
        <taxon>Ecdysozoa</taxon>
        <taxon>Nematoda</taxon>
        <taxon>Chromadorea</taxon>
        <taxon>Rhabditida</taxon>
        <taxon>Rhabditina</taxon>
        <taxon>Rhabditomorpha</taxon>
        <taxon>Rhabditoidea</taxon>
        <taxon>Rhabditidae</taxon>
        <taxon>Peloderinae</taxon>
        <taxon>Caenorhabditis</taxon>
    </lineage>
</organism>
<comment type="subcellular location">
    <subcellularLocation>
        <location evidence="1">Cytoplasm</location>
    </subcellularLocation>
</comment>
<evidence type="ECO:0000313" key="6">
    <source>
        <dbReference type="EMBL" id="KAF1771242.1"/>
    </source>
</evidence>
<feature type="region of interest" description="Disordered" evidence="4">
    <location>
        <begin position="131"/>
        <end position="167"/>
    </location>
</feature>
<evidence type="ECO:0000256" key="1">
    <source>
        <dbReference type="ARBA" id="ARBA00004496"/>
    </source>
</evidence>
<sequence>MSIAQQLIDMGFPAEKAEAAAGNGRNLDQALDWIEKDGAGVPMEDQTAPTETAATGEASTGGSADVPMAANSFKCDDCGKLLANEDAVMFHASKTKHENFSESSEQIKPLTPEEKAAQMQLIRDKIKIHMEKKSKQEAEEAREKERKRREDGKAMVAHKEAVRDREIREAAQQRRREKTEDEIARQRVLEQIKADKEARKAKASGVPVPEQKAPPTTVAPVVVAPPKDYSQTTLQFRLIDGQTVRQQFQANEPLAMVRAWIETNHANGVPFSLMTPFPRKVFTEDDMGTPLKSLNLVPSANIVLNRLV</sequence>
<feature type="region of interest" description="Disordered" evidence="4">
    <location>
        <begin position="40"/>
        <end position="64"/>
    </location>
</feature>
<evidence type="ECO:0000256" key="4">
    <source>
        <dbReference type="SAM" id="MobiDB-lite"/>
    </source>
</evidence>
<dbReference type="RefSeq" id="XP_053592434.1">
    <property type="nucleotide sequence ID" value="XM_053723789.1"/>
</dbReference>
<dbReference type="PANTHER" id="PTHR46340:SF1">
    <property type="entry name" value="UBX DOMAIN-CONTAINING PROTEIN 1"/>
    <property type="match status" value="1"/>
</dbReference>
<feature type="compositionally biased region" description="Low complexity" evidence="4">
    <location>
        <begin position="47"/>
        <end position="64"/>
    </location>
</feature>
<keyword evidence="3" id="KW-0175">Coiled coil</keyword>
<dbReference type="GeneID" id="9800591"/>
<dbReference type="KEGG" id="crq:GCK72_003068"/>
<dbReference type="InterPro" id="IPR013087">
    <property type="entry name" value="Znf_C2H2_type"/>
</dbReference>
<dbReference type="GO" id="GO:1903094">
    <property type="term" value="P:negative regulation of protein K48-linked deubiquitination"/>
    <property type="evidence" value="ECO:0007669"/>
    <property type="project" value="TreeGrafter"/>
</dbReference>
<gene>
    <name evidence="6" type="ORF">GCK72_003068</name>
</gene>
<dbReference type="Pfam" id="PF00789">
    <property type="entry name" value="UBX"/>
    <property type="match status" value="1"/>
</dbReference>
<dbReference type="GO" id="GO:0005634">
    <property type="term" value="C:nucleus"/>
    <property type="evidence" value="ECO:0007669"/>
    <property type="project" value="TreeGrafter"/>
</dbReference>
<evidence type="ECO:0000259" key="5">
    <source>
        <dbReference type="PROSITE" id="PS50033"/>
    </source>
</evidence>
<dbReference type="EMBL" id="WUAV01000001">
    <property type="protein sequence ID" value="KAF1771242.1"/>
    <property type="molecule type" value="Genomic_DNA"/>
</dbReference>
<dbReference type="PROSITE" id="PS50033">
    <property type="entry name" value="UBX"/>
    <property type="match status" value="1"/>
</dbReference>